<dbReference type="AlphaFoldDB" id="A0A6V1TUW2"/>
<accession>A0A6V1TUW2</accession>
<dbReference type="EMBL" id="HBIU01042553">
    <property type="protein sequence ID" value="CAE0640446.1"/>
    <property type="molecule type" value="Transcribed_RNA"/>
</dbReference>
<evidence type="ECO:0000256" key="1">
    <source>
        <dbReference type="SAM" id="SignalP"/>
    </source>
</evidence>
<proteinExistence type="predicted"/>
<keyword evidence="1" id="KW-0732">Signal</keyword>
<dbReference type="EMBL" id="HBIU01042554">
    <property type="protein sequence ID" value="CAE0640447.1"/>
    <property type="molecule type" value="Transcribed_RNA"/>
</dbReference>
<sequence length="319" mass="34947">MMIQSQIFALLFSCCLTAMGLSFQIGQRSGSSNSPITNCELKKQPQHIEKLFEEVAIKPQQDDHTQSSTPWAALAAPALIVLMSLGTMPDVSVAKEPQLDLPSADEYWLRTGKKAPPNPLINPILEQIRIKQQQFEDNSMYGGELAMNDLQAQSSGGKLVAPILSICRTVDAFQTLSAAGPAEWEEALGVLSRPPFTKVEFKKTFNAYSDNIYYSNPDRANVYLAGGAEPTTMQSLAYLYRNEALTNVEYLREELQYMLKESKLPDGDRDTSDVRDYARRAKAQLDKYLAIVPPADLAAARALLDGGAAAPPPPPSSSS</sequence>
<evidence type="ECO:0000313" key="3">
    <source>
        <dbReference type="EMBL" id="CAE0640447.1"/>
    </source>
</evidence>
<feature type="chain" id="PRO_5036192563" evidence="1">
    <location>
        <begin position="23"/>
        <end position="319"/>
    </location>
</feature>
<feature type="signal peptide" evidence="1">
    <location>
        <begin position="1"/>
        <end position="22"/>
    </location>
</feature>
<evidence type="ECO:0000313" key="2">
    <source>
        <dbReference type="EMBL" id="CAE0640446.1"/>
    </source>
</evidence>
<name>A0A6V1TUW2_HETAK</name>
<protein>
    <submittedName>
        <fullName evidence="3">Uncharacterized protein</fullName>
    </submittedName>
</protein>
<organism evidence="3">
    <name type="scientific">Heterosigma akashiwo</name>
    <name type="common">Chromophytic alga</name>
    <name type="synonym">Heterosigma carterae</name>
    <dbReference type="NCBI Taxonomy" id="2829"/>
    <lineage>
        <taxon>Eukaryota</taxon>
        <taxon>Sar</taxon>
        <taxon>Stramenopiles</taxon>
        <taxon>Ochrophyta</taxon>
        <taxon>Raphidophyceae</taxon>
        <taxon>Chattonellales</taxon>
        <taxon>Chattonellaceae</taxon>
        <taxon>Heterosigma</taxon>
    </lineage>
</organism>
<gene>
    <name evidence="2" type="ORF">HAKA00212_LOCUS19267</name>
    <name evidence="3" type="ORF">HAKA00212_LOCUS19268</name>
</gene>
<reference evidence="3" key="1">
    <citation type="submission" date="2021-01" db="EMBL/GenBank/DDBJ databases">
        <authorList>
            <person name="Corre E."/>
            <person name="Pelletier E."/>
            <person name="Niang G."/>
            <person name="Scheremetjew M."/>
            <person name="Finn R."/>
            <person name="Kale V."/>
            <person name="Holt S."/>
            <person name="Cochrane G."/>
            <person name="Meng A."/>
            <person name="Brown T."/>
            <person name="Cohen L."/>
        </authorList>
    </citation>
    <scope>NUCLEOTIDE SEQUENCE</scope>
    <source>
        <strain evidence="3">CCMP3107</strain>
    </source>
</reference>